<dbReference type="GeneID" id="4589300"/>
<evidence type="ECO:0000313" key="1">
    <source>
        <dbReference type="EMBL" id="EAW20884.1"/>
    </source>
</evidence>
<dbReference type="EMBL" id="DS027692">
    <property type="protein sequence ID" value="EAW20884.1"/>
    <property type="molecule type" value="Genomic_DNA"/>
</dbReference>
<organism evidence="1 2">
    <name type="scientific">Neosartorya fischeri (strain ATCC 1020 / DSM 3700 / CBS 544.65 / FGSC A1164 / JCM 1740 / NRRL 181 / WB 181)</name>
    <name type="common">Aspergillus fischerianus</name>
    <dbReference type="NCBI Taxonomy" id="331117"/>
    <lineage>
        <taxon>Eukaryota</taxon>
        <taxon>Fungi</taxon>
        <taxon>Dikarya</taxon>
        <taxon>Ascomycota</taxon>
        <taxon>Pezizomycotina</taxon>
        <taxon>Eurotiomycetes</taxon>
        <taxon>Eurotiomycetidae</taxon>
        <taxon>Eurotiales</taxon>
        <taxon>Aspergillaceae</taxon>
        <taxon>Aspergillus</taxon>
        <taxon>Aspergillus subgen. Fumigati</taxon>
    </lineage>
</organism>
<accession>A1D923</accession>
<dbReference type="OrthoDB" id="9895617at2759"/>
<dbReference type="PANTHER" id="PTHR37450:SF1">
    <property type="entry name" value="CIPC PROTEIN"/>
    <property type="match status" value="1"/>
</dbReference>
<sequence>MPHERKDVDYSGAGQPATHAEAMGILTGFARAAVDHLIETKGLDSFDRDEVKREAERQLAEASCQDYN</sequence>
<gene>
    <name evidence="1" type="ORF">NFIA_114150</name>
</gene>
<dbReference type="InterPro" id="IPR022234">
    <property type="entry name" value="DUF3759"/>
</dbReference>
<keyword evidence="2" id="KW-1185">Reference proteome</keyword>
<dbReference type="Proteomes" id="UP000006702">
    <property type="component" value="Unassembled WGS sequence"/>
</dbReference>
<dbReference type="STRING" id="331117.A1D923"/>
<dbReference type="VEuPathDB" id="FungiDB:NFIA_114150"/>
<evidence type="ECO:0000313" key="2">
    <source>
        <dbReference type="Proteomes" id="UP000006702"/>
    </source>
</evidence>
<name>A1D923_NEOFI</name>
<dbReference type="AlphaFoldDB" id="A1D923"/>
<dbReference type="Pfam" id="PF12585">
    <property type="entry name" value="DUF3759"/>
    <property type="match status" value="1"/>
</dbReference>
<dbReference type="RefSeq" id="XP_001262781.1">
    <property type="nucleotide sequence ID" value="XM_001262780.1"/>
</dbReference>
<dbReference type="HOGENOM" id="CLU_2794543_0_0_1"/>
<protein>
    <submittedName>
        <fullName evidence="1">Uncharacterized protein</fullName>
    </submittedName>
</protein>
<proteinExistence type="predicted"/>
<reference evidence="2" key="1">
    <citation type="journal article" date="2008" name="PLoS Genet.">
        <title>Genomic islands in the pathogenic filamentous fungus Aspergillus fumigatus.</title>
        <authorList>
            <person name="Fedorova N.D."/>
            <person name="Khaldi N."/>
            <person name="Joardar V.S."/>
            <person name="Maiti R."/>
            <person name="Amedeo P."/>
            <person name="Anderson M.J."/>
            <person name="Crabtree J."/>
            <person name="Silva J.C."/>
            <person name="Badger J.H."/>
            <person name="Albarraq A."/>
            <person name="Angiuoli S."/>
            <person name="Bussey H."/>
            <person name="Bowyer P."/>
            <person name="Cotty P.J."/>
            <person name="Dyer P.S."/>
            <person name="Egan A."/>
            <person name="Galens K."/>
            <person name="Fraser-Liggett C.M."/>
            <person name="Haas B.J."/>
            <person name="Inman J.M."/>
            <person name="Kent R."/>
            <person name="Lemieux S."/>
            <person name="Malavazi I."/>
            <person name="Orvis J."/>
            <person name="Roemer T."/>
            <person name="Ronning C.M."/>
            <person name="Sundaram J.P."/>
            <person name="Sutton G."/>
            <person name="Turner G."/>
            <person name="Venter J.C."/>
            <person name="White O.R."/>
            <person name="Whitty B.R."/>
            <person name="Youngman P."/>
            <person name="Wolfe K.H."/>
            <person name="Goldman G.H."/>
            <person name="Wortman J.R."/>
            <person name="Jiang B."/>
            <person name="Denning D.W."/>
            <person name="Nierman W.C."/>
        </authorList>
    </citation>
    <scope>NUCLEOTIDE SEQUENCE [LARGE SCALE GENOMIC DNA]</scope>
    <source>
        <strain evidence="2">ATCC 1020 / DSM 3700 / CBS 544.65 / FGSC A1164 / JCM 1740 / NRRL 181 / WB 181</strain>
    </source>
</reference>
<dbReference type="PANTHER" id="PTHR37450">
    <property type="entry name" value="CIPC PROTEIN"/>
    <property type="match status" value="1"/>
</dbReference>
<dbReference type="KEGG" id="nfi:NFIA_114150"/>